<dbReference type="EMBL" id="GU260714">
    <property type="protein sequence ID" value="ADC36166.1"/>
    <property type="molecule type" value="Genomic_DNA"/>
</dbReference>
<dbReference type="AlphaFoldDB" id="E3T772"/>
<dbReference type="PROSITE" id="PS50995">
    <property type="entry name" value="HTH_MARR_2"/>
    <property type="match status" value="1"/>
</dbReference>
<proteinExistence type="predicted"/>
<feature type="domain" description="HTH marR-type" evidence="1">
    <location>
        <begin position="11"/>
        <end position="149"/>
    </location>
</feature>
<evidence type="ECO:0000259" key="1">
    <source>
        <dbReference type="PROSITE" id="PS50995"/>
    </source>
</evidence>
<dbReference type="GO" id="GO:0006950">
    <property type="term" value="P:response to stress"/>
    <property type="evidence" value="ECO:0007669"/>
    <property type="project" value="TreeGrafter"/>
</dbReference>
<protein>
    <submittedName>
        <fullName evidence="2">Monooxygenase FAD-binding protein</fullName>
    </submittedName>
</protein>
<dbReference type="InterPro" id="IPR000835">
    <property type="entry name" value="HTH_MarR-typ"/>
</dbReference>
<evidence type="ECO:0000313" key="2">
    <source>
        <dbReference type="EMBL" id="ADC36166.1"/>
    </source>
</evidence>
<dbReference type="InterPro" id="IPR036390">
    <property type="entry name" value="WH_DNA-bd_sf"/>
</dbReference>
<accession>E3T772</accession>
<name>E3T772_9BACT</name>
<keyword evidence="2" id="KW-0560">Oxidoreductase</keyword>
<reference evidence="2" key="1">
    <citation type="submission" date="2009-12" db="EMBL/GenBank/DDBJ databases">
        <authorList>
            <person name="Kielak A."/>
            <person name="van Veen J.A."/>
            <person name="Kowalchuk G.A."/>
        </authorList>
    </citation>
    <scope>NUCLEOTIDE SEQUENCE</scope>
</reference>
<reference evidence="2" key="2">
    <citation type="journal article" date="2010" name="Appl. Environ. Microbiol.">
        <title>Comparative analysis of acidobacterial genomic fragments from terrestrial and aquatic metagenomic libraries, with emphasis on acidobacteria subdivision 6.</title>
        <authorList>
            <person name="Kielak A.M."/>
            <person name="van Veen J.A."/>
            <person name="Kowalchuk G.A."/>
        </authorList>
    </citation>
    <scope>NUCLEOTIDE SEQUENCE</scope>
</reference>
<dbReference type="SMART" id="SM00347">
    <property type="entry name" value="HTH_MARR"/>
    <property type="match status" value="1"/>
</dbReference>
<dbReference type="GO" id="GO:0003700">
    <property type="term" value="F:DNA-binding transcription factor activity"/>
    <property type="evidence" value="ECO:0007669"/>
    <property type="project" value="InterPro"/>
</dbReference>
<dbReference type="PANTHER" id="PTHR33164">
    <property type="entry name" value="TRANSCRIPTIONAL REGULATOR, MARR FAMILY"/>
    <property type="match status" value="1"/>
</dbReference>
<dbReference type="Gene3D" id="1.10.10.10">
    <property type="entry name" value="Winged helix-like DNA-binding domain superfamily/Winged helix DNA-binding domain"/>
    <property type="match status" value="1"/>
</dbReference>
<dbReference type="Pfam" id="PF12802">
    <property type="entry name" value="MarR_2"/>
    <property type="match status" value="1"/>
</dbReference>
<organism evidence="2">
    <name type="scientific">uncultured bacterium 162</name>
    <dbReference type="NCBI Taxonomy" id="698381"/>
    <lineage>
        <taxon>Bacteria</taxon>
        <taxon>environmental samples</taxon>
    </lineage>
</organism>
<dbReference type="GO" id="GO:0004497">
    <property type="term" value="F:monooxygenase activity"/>
    <property type="evidence" value="ECO:0007669"/>
    <property type="project" value="UniProtKB-KW"/>
</dbReference>
<dbReference type="SUPFAM" id="SSF46785">
    <property type="entry name" value="Winged helix' DNA-binding domain"/>
    <property type="match status" value="1"/>
</dbReference>
<dbReference type="InterPro" id="IPR039422">
    <property type="entry name" value="MarR/SlyA-like"/>
</dbReference>
<dbReference type="PANTHER" id="PTHR33164:SF106">
    <property type="entry name" value="TRANSCRIPTIONAL REGULATORY PROTEIN"/>
    <property type="match status" value="1"/>
</dbReference>
<dbReference type="InterPro" id="IPR036388">
    <property type="entry name" value="WH-like_DNA-bd_sf"/>
</dbReference>
<keyword evidence="2" id="KW-0503">Monooxygenase</keyword>
<sequence length="164" mass="18435">MRKMATASKRDALIHNVGQQLGRELGARTILFHQAMADLAGVTVTDMKCMDYIDRGGDITAGDLARTTGLTTGAITAAIDRLEKAGYARRERSDEDRRKVYIRLSKSSSKMASFHPIYDKLGRAANELAEKFTTRELEVIQKYMIGCTELMRTMTEEVIRKNEK</sequence>
<dbReference type="PRINTS" id="PR00598">
    <property type="entry name" value="HTHMARR"/>
</dbReference>